<feature type="transmembrane region" description="Helical" evidence="2">
    <location>
        <begin position="37"/>
        <end position="60"/>
    </location>
</feature>
<evidence type="ECO:0000313" key="4">
    <source>
        <dbReference type="Proteomes" id="UP000539372"/>
    </source>
</evidence>
<dbReference type="Pfam" id="PF01554">
    <property type="entry name" value="MatE"/>
    <property type="match status" value="2"/>
</dbReference>
<dbReference type="EMBL" id="JABBNT010000003">
    <property type="protein sequence ID" value="NMM44801.1"/>
    <property type="molecule type" value="Genomic_DNA"/>
</dbReference>
<feature type="transmembrane region" description="Helical" evidence="2">
    <location>
        <begin position="377"/>
        <end position="395"/>
    </location>
</feature>
<dbReference type="RefSeq" id="WP_169625194.1">
    <property type="nucleotide sequence ID" value="NZ_JABBNT010000003.1"/>
</dbReference>
<feature type="transmembrane region" description="Helical" evidence="2">
    <location>
        <begin position="338"/>
        <end position="356"/>
    </location>
</feature>
<keyword evidence="1" id="KW-0813">Transport</keyword>
<dbReference type="GO" id="GO:0042910">
    <property type="term" value="F:xenobiotic transmembrane transporter activity"/>
    <property type="evidence" value="ECO:0007669"/>
    <property type="project" value="InterPro"/>
</dbReference>
<gene>
    <name evidence="3" type="ORF">HH303_09960</name>
</gene>
<dbReference type="InterPro" id="IPR050222">
    <property type="entry name" value="MATE_MdtK"/>
</dbReference>
<dbReference type="InterPro" id="IPR002528">
    <property type="entry name" value="MATE_fam"/>
</dbReference>
<dbReference type="PANTHER" id="PTHR43298:SF2">
    <property type="entry name" value="FMN_FAD EXPORTER YEEO-RELATED"/>
    <property type="match status" value="1"/>
</dbReference>
<dbReference type="Proteomes" id="UP000539372">
    <property type="component" value="Unassembled WGS sequence"/>
</dbReference>
<feature type="transmembrane region" description="Helical" evidence="2">
    <location>
        <begin position="81"/>
        <end position="99"/>
    </location>
</feature>
<reference evidence="3 4" key="1">
    <citation type="submission" date="2020-04" db="EMBL/GenBank/DDBJ databases">
        <title>Rhodospirillaceae bacterium KN72 isolated from deep sea.</title>
        <authorList>
            <person name="Zhang D.-C."/>
        </authorList>
    </citation>
    <scope>NUCLEOTIDE SEQUENCE [LARGE SCALE GENOMIC DNA]</scope>
    <source>
        <strain evidence="3 4">KN72</strain>
    </source>
</reference>
<evidence type="ECO:0000313" key="3">
    <source>
        <dbReference type="EMBL" id="NMM44801.1"/>
    </source>
</evidence>
<feature type="transmembrane region" description="Helical" evidence="2">
    <location>
        <begin position="235"/>
        <end position="255"/>
    </location>
</feature>
<protein>
    <recommendedName>
        <fullName evidence="5">Multidrug resistance protein NorM</fullName>
    </recommendedName>
</protein>
<dbReference type="PANTHER" id="PTHR43298">
    <property type="entry name" value="MULTIDRUG RESISTANCE PROTEIN NORM-RELATED"/>
    <property type="match status" value="1"/>
</dbReference>
<accession>A0A7Y0E090</accession>
<feature type="transmembrane region" description="Helical" evidence="2">
    <location>
        <begin position="12"/>
        <end position="31"/>
    </location>
</feature>
<feature type="transmembrane region" description="Helical" evidence="2">
    <location>
        <begin position="300"/>
        <end position="318"/>
    </location>
</feature>
<dbReference type="GO" id="GO:0015297">
    <property type="term" value="F:antiporter activity"/>
    <property type="evidence" value="ECO:0007669"/>
    <property type="project" value="InterPro"/>
</dbReference>
<evidence type="ECO:0000256" key="2">
    <source>
        <dbReference type="SAM" id="Phobius"/>
    </source>
</evidence>
<evidence type="ECO:0008006" key="5">
    <source>
        <dbReference type="Google" id="ProtNLM"/>
    </source>
</evidence>
<comment type="caution">
    <text evidence="3">The sequence shown here is derived from an EMBL/GenBank/DDBJ whole genome shotgun (WGS) entry which is preliminary data.</text>
</comment>
<feature type="transmembrane region" description="Helical" evidence="2">
    <location>
        <begin position="267"/>
        <end position="288"/>
    </location>
</feature>
<keyword evidence="2" id="KW-0472">Membrane</keyword>
<feature type="transmembrane region" description="Helical" evidence="2">
    <location>
        <begin position="147"/>
        <end position="168"/>
    </location>
</feature>
<keyword evidence="4" id="KW-1185">Reference proteome</keyword>
<name>A0A7Y0E090_9PROT</name>
<feature type="transmembrane region" description="Helical" evidence="2">
    <location>
        <begin position="180"/>
        <end position="203"/>
    </location>
</feature>
<organism evidence="3 4">
    <name type="scientific">Pacificispira spongiicola</name>
    <dbReference type="NCBI Taxonomy" id="2729598"/>
    <lineage>
        <taxon>Bacteria</taxon>
        <taxon>Pseudomonadati</taxon>
        <taxon>Pseudomonadota</taxon>
        <taxon>Alphaproteobacteria</taxon>
        <taxon>Rhodospirillales</taxon>
        <taxon>Rhodospirillaceae</taxon>
        <taxon>Pacificispira</taxon>
    </lineage>
</organism>
<evidence type="ECO:0000256" key="1">
    <source>
        <dbReference type="ARBA" id="ARBA00022448"/>
    </source>
</evidence>
<feature type="transmembrane region" description="Helical" evidence="2">
    <location>
        <begin position="407"/>
        <end position="427"/>
    </location>
</feature>
<feature type="transmembrane region" description="Helical" evidence="2">
    <location>
        <begin position="119"/>
        <end position="140"/>
    </location>
</feature>
<dbReference type="AlphaFoldDB" id="A0A7Y0E090"/>
<sequence>MARLATPVVVSRAGIVSLALVDTVMLGPLGAEEVGRYGLGSAVFAVLIVVSIGLMFGAAVETSHLRGAGLLSETGAVWRRALPYATLIGLFAGIMTQFTEEYFLMTGQSPHVASMSASVARIHGISVLPSLIFVTSNLYLEAMGRPLPGMIAVWIANILNVLLNFWFIDGAFGFSGADGASLATAAVRFLMMFIVVGYVWYLGGKHDFGIRQRPKPGWIVGGATQRRHGYAAGPAYAAESGAFHIMHIFAGWMAVEQLTSFSINMNLLAMLFMATLGIGSASAVRVGVAHGRRDWPDRALAGWTGFFWGMAVQAIPAIVLVTHPEMILSVVYQLKDPALIAIVAQGTVVVGLLVILDAGQFILGNALRATGDAWMPTALNITGFLCIMVPTAYWFGVHEGGGAEGLYTGVLIATALIVAGDVLRWTVICLRSLKKTFSP</sequence>
<dbReference type="GO" id="GO:0005886">
    <property type="term" value="C:plasma membrane"/>
    <property type="evidence" value="ECO:0007669"/>
    <property type="project" value="TreeGrafter"/>
</dbReference>
<proteinExistence type="predicted"/>
<keyword evidence="2" id="KW-0812">Transmembrane</keyword>
<keyword evidence="2" id="KW-1133">Transmembrane helix</keyword>